<dbReference type="PANTHER" id="PTHR19879:SF9">
    <property type="entry name" value="TRANSCRIPTION INITIATION FACTOR TFIID SUBUNIT 5"/>
    <property type="match status" value="1"/>
</dbReference>
<proteinExistence type="predicted"/>
<dbReference type="Pfam" id="PF00400">
    <property type="entry name" value="WD40"/>
    <property type="match status" value="1"/>
</dbReference>
<dbReference type="AlphaFoldDB" id="A0AAW0D4I7"/>
<organism evidence="3 4">
    <name type="scientific">Paramarasmius palmivorus</name>
    <dbReference type="NCBI Taxonomy" id="297713"/>
    <lineage>
        <taxon>Eukaryota</taxon>
        <taxon>Fungi</taxon>
        <taxon>Dikarya</taxon>
        <taxon>Basidiomycota</taxon>
        <taxon>Agaricomycotina</taxon>
        <taxon>Agaricomycetes</taxon>
        <taxon>Agaricomycetidae</taxon>
        <taxon>Agaricales</taxon>
        <taxon>Marasmiineae</taxon>
        <taxon>Marasmiaceae</taxon>
        <taxon>Paramarasmius</taxon>
    </lineage>
</organism>
<sequence>MHLQPLILPITLLASRAAAQILFSASEAQVSLDRDVVPPVNDRAKATSETLLLGHPKKKGDEAGCIQIPLESGVYGSCSNITSEPGTYSREAGTLAISPDGTLLAIAQKYGSTIFVYETETLKLRQRFNSGPSDTVRRILFPSRNKLVLFSSYSLFKDREIMRVFDLDEQLEMRPKTIRARDAALEAFTSILGKYMPSTKEVLPPTELGLLLTELFLRVGVAEDMARNRLFESYFMESRSECTASTSRDGRYVIRPGGYDAINIEEPGLRYKPWDNSWPTSVIHFTNSTQSNRSFLAAMADKLEIWDLKTETMVNAISLPEDPPAAYLDYRCPVFSPDGKLAILNATSRDVAPYHVIWHIEDGTVTPLESSQPHEAHRVSFSNDGKRLFVQRERSVGVYNASTGDLVYEWKALYNALDRGIAQYLSRIVDMDHTSTGLVVCRFDDGNIALLDPETRREGWLPSPWSWGYSSSQKYNVVLSPDGNTLYSSDSDGNVRLWSLRL</sequence>
<comment type="caution">
    <text evidence="3">The sequence shown here is derived from an EMBL/GenBank/DDBJ whole genome shotgun (WGS) entry which is preliminary data.</text>
</comment>
<feature type="chain" id="PRO_5044024365" evidence="2">
    <location>
        <begin position="20"/>
        <end position="502"/>
    </location>
</feature>
<dbReference type="EMBL" id="JAYKXP010000025">
    <property type="protein sequence ID" value="KAK7045346.1"/>
    <property type="molecule type" value="Genomic_DNA"/>
</dbReference>
<keyword evidence="1" id="KW-0853">WD repeat</keyword>
<dbReference type="SUPFAM" id="SSF69322">
    <property type="entry name" value="Tricorn protease domain 2"/>
    <property type="match status" value="1"/>
</dbReference>
<protein>
    <submittedName>
        <fullName evidence="3">Uncharacterized protein</fullName>
    </submittedName>
</protein>
<evidence type="ECO:0000256" key="1">
    <source>
        <dbReference type="PROSITE-ProRule" id="PRU00221"/>
    </source>
</evidence>
<accession>A0AAW0D4I7</accession>
<evidence type="ECO:0000313" key="4">
    <source>
        <dbReference type="Proteomes" id="UP001383192"/>
    </source>
</evidence>
<gene>
    <name evidence="3" type="ORF">VNI00_007595</name>
</gene>
<dbReference type="InterPro" id="IPR015943">
    <property type="entry name" value="WD40/YVTN_repeat-like_dom_sf"/>
</dbReference>
<feature type="repeat" description="WD" evidence="1">
    <location>
        <begin position="477"/>
        <end position="502"/>
    </location>
</feature>
<dbReference type="PANTHER" id="PTHR19879">
    <property type="entry name" value="TRANSCRIPTION INITIATION FACTOR TFIID"/>
    <property type="match status" value="1"/>
</dbReference>
<dbReference type="InterPro" id="IPR001680">
    <property type="entry name" value="WD40_rpt"/>
</dbReference>
<reference evidence="3 4" key="1">
    <citation type="submission" date="2024-01" db="EMBL/GenBank/DDBJ databases">
        <title>A draft genome for a cacao thread blight-causing isolate of Paramarasmius palmivorus.</title>
        <authorList>
            <person name="Baruah I.K."/>
            <person name="Bukari Y."/>
            <person name="Amoako-Attah I."/>
            <person name="Meinhardt L.W."/>
            <person name="Bailey B.A."/>
            <person name="Cohen S.P."/>
        </authorList>
    </citation>
    <scope>NUCLEOTIDE SEQUENCE [LARGE SCALE GENOMIC DNA]</scope>
    <source>
        <strain evidence="3 4">GH-12</strain>
    </source>
</reference>
<dbReference type="Proteomes" id="UP001383192">
    <property type="component" value="Unassembled WGS sequence"/>
</dbReference>
<name>A0AAW0D4I7_9AGAR</name>
<dbReference type="PROSITE" id="PS50082">
    <property type="entry name" value="WD_REPEATS_2"/>
    <property type="match status" value="1"/>
</dbReference>
<dbReference type="Gene3D" id="2.130.10.10">
    <property type="entry name" value="YVTN repeat-like/Quinoprotein amine dehydrogenase"/>
    <property type="match status" value="1"/>
</dbReference>
<dbReference type="PROSITE" id="PS50294">
    <property type="entry name" value="WD_REPEATS_REGION"/>
    <property type="match status" value="1"/>
</dbReference>
<evidence type="ECO:0000313" key="3">
    <source>
        <dbReference type="EMBL" id="KAK7045346.1"/>
    </source>
</evidence>
<keyword evidence="4" id="KW-1185">Reference proteome</keyword>
<feature type="signal peptide" evidence="2">
    <location>
        <begin position="1"/>
        <end position="19"/>
    </location>
</feature>
<keyword evidence="2" id="KW-0732">Signal</keyword>
<evidence type="ECO:0000256" key="2">
    <source>
        <dbReference type="SAM" id="SignalP"/>
    </source>
</evidence>